<sequence>MEPLAPAHAPRLFAGLGDVRLYTYIPEDPPASLAALTARYEHLAAGSRKQDEIWRNWVMFAASNGEPLGTLQATVFADGRALIAYMLLAPYWGHGYATEGVQWMLHRIAREDHVVRAEAYIDTRNQPSLRLVKRLGFQHRTTIAGADTFKGASSDEHVYEMSLRALTPGAPPSSSPPGAARPPGTHRT</sequence>
<dbReference type="EMBL" id="CP089984">
    <property type="protein sequence ID" value="WXB12045.1"/>
    <property type="molecule type" value="Genomic_DNA"/>
</dbReference>
<proteinExistence type="predicted"/>
<name>A0ABZ2LSB3_9BACT</name>
<dbReference type="PROSITE" id="PS51186">
    <property type="entry name" value="GNAT"/>
    <property type="match status" value="1"/>
</dbReference>
<dbReference type="PANTHER" id="PTHR43441">
    <property type="entry name" value="RIBOSOMAL-PROTEIN-SERINE ACETYLTRANSFERASE"/>
    <property type="match status" value="1"/>
</dbReference>
<gene>
    <name evidence="3" type="ORF">LZC94_29845</name>
</gene>
<reference evidence="3 4" key="1">
    <citation type="submission" date="2021-12" db="EMBL/GenBank/DDBJ databases">
        <title>Discovery of the Pendulisporaceae a myxobacterial family with distinct sporulation behavior and unique specialized metabolism.</title>
        <authorList>
            <person name="Garcia R."/>
            <person name="Popoff A."/>
            <person name="Bader C.D."/>
            <person name="Loehr J."/>
            <person name="Walesch S."/>
            <person name="Walt C."/>
            <person name="Boldt J."/>
            <person name="Bunk B."/>
            <person name="Haeckl F.J.F.P.J."/>
            <person name="Gunesch A.P."/>
            <person name="Birkelbach J."/>
            <person name="Nuebel U."/>
            <person name="Pietschmann T."/>
            <person name="Bach T."/>
            <person name="Mueller R."/>
        </authorList>
    </citation>
    <scope>NUCLEOTIDE SEQUENCE [LARGE SCALE GENOMIC DNA]</scope>
    <source>
        <strain evidence="3 4">MSr11954</strain>
    </source>
</reference>
<dbReference type="Gene3D" id="3.40.630.30">
    <property type="match status" value="1"/>
</dbReference>
<dbReference type="InterPro" id="IPR016181">
    <property type="entry name" value="Acyl_CoA_acyltransferase"/>
</dbReference>
<dbReference type="Pfam" id="PF13302">
    <property type="entry name" value="Acetyltransf_3"/>
    <property type="match status" value="1"/>
</dbReference>
<dbReference type="InterPro" id="IPR000182">
    <property type="entry name" value="GNAT_dom"/>
</dbReference>
<evidence type="ECO:0000256" key="1">
    <source>
        <dbReference type="SAM" id="MobiDB-lite"/>
    </source>
</evidence>
<accession>A0ABZ2LSB3</accession>
<dbReference type="SUPFAM" id="SSF55729">
    <property type="entry name" value="Acyl-CoA N-acyltransferases (Nat)"/>
    <property type="match status" value="1"/>
</dbReference>
<keyword evidence="4" id="KW-1185">Reference proteome</keyword>
<dbReference type="InterPro" id="IPR051908">
    <property type="entry name" value="Ribosomal_N-acetyltransferase"/>
</dbReference>
<dbReference type="PANTHER" id="PTHR43441:SF6">
    <property type="entry name" value="N-ACETYLTRANSFERASE DOMAIN-CONTAINING PROTEIN"/>
    <property type="match status" value="1"/>
</dbReference>
<evidence type="ECO:0000259" key="2">
    <source>
        <dbReference type="PROSITE" id="PS51186"/>
    </source>
</evidence>
<organism evidence="3 4">
    <name type="scientific">Pendulispora albinea</name>
    <dbReference type="NCBI Taxonomy" id="2741071"/>
    <lineage>
        <taxon>Bacteria</taxon>
        <taxon>Pseudomonadati</taxon>
        <taxon>Myxococcota</taxon>
        <taxon>Myxococcia</taxon>
        <taxon>Myxococcales</taxon>
        <taxon>Sorangiineae</taxon>
        <taxon>Pendulisporaceae</taxon>
        <taxon>Pendulispora</taxon>
    </lineage>
</organism>
<feature type="compositionally biased region" description="Low complexity" evidence="1">
    <location>
        <begin position="176"/>
        <end position="188"/>
    </location>
</feature>
<evidence type="ECO:0000313" key="4">
    <source>
        <dbReference type="Proteomes" id="UP001370348"/>
    </source>
</evidence>
<dbReference type="Proteomes" id="UP001370348">
    <property type="component" value="Chromosome"/>
</dbReference>
<dbReference type="RefSeq" id="WP_394821662.1">
    <property type="nucleotide sequence ID" value="NZ_CP089984.1"/>
</dbReference>
<protein>
    <submittedName>
        <fullName evidence="3">GNAT family N-acetyltransferase</fullName>
    </submittedName>
</protein>
<evidence type="ECO:0000313" key="3">
    <source>
        <dbReference type="EMBL" id="WXB12045.1"/>
    </source>
</evidence>
<feature type="region of interest" description="Disordered" evidence="1">
    <location>
        <begin position="165"/>
        <end position="188"/>
    </location>
</feature>
<feature type="domain" description="N-acetyltransferase" evidence="2">
    <location>
        <begin position="19"/>
        <end position="166"/>
    </location>
</feature>